<protein>
    <submittedName>
        <fullName evidence="2">Uncharacterized protein</fullName>
    </submittedName>
</protein>
<organism evidence="2 3">
    <name type="scientific">Tardiphaga alba</name>
    <dbReference type="NCBI Taxonomy" id="340268"/>
    <lineage>
        <taxon>Bacteria</taxon>
        <taxon>Pseudomonadati</taxon>
        <taxon>Pseudomonadota</taxon>
        <taxon>Alphaproteobacteria</taxon>
        <taxon>Hyphomicrobiales</taxon>
        <taxon>Nitrobacteraceae</taxon>
        <taxon>Tardiphaga</taxon>
    </lineage>
</organism>
<sequence>MIKHLAIVAVAAASIGTALPVTTASAQEIGVGVGPGGVTVGAVGRDRYHRDYDRDYYRDRRDRNETVIIKRSRDRDRGYYDGGVERRTVIERY</sequence>
<reference evidence="2 3" key="1">
    <citation type="submission" date="2019-02" db="EMBL/GenBank/DDBJ databases">
        <title>Emended description of the genus Rhodopseudomonas and description of Rhodopseudomonas albus sp. nov., a non-phototrophic, heavy-metal-tolerant bacterium isolated from garden soil.</title>
        <authorList>
            <person name="Bao Z."/>
            <person name="Cao W.W."/>
            <person name="Sato Y."/>
            <person name="Nishizawa T."/>
            <person name="Zhao J."/>
            <person name="Guo Y."/>
            <person name="Ohta H."/>
        </authorList>
    </citation>
    <scope>NUCLEOTIDE SEQUENCE [LARGE SCALE GENOMIC DNA]</scope>
    <source>
        <strain evidence="2 3">SK50-23</strain>
    </source>
</reference>
<keyword evidence="1" id="KW-0732">Signal</keyword>
<keyword evidence="3" id="KW-1185">Reference proteome</keyword>
<name>A0ABX8A5U6_9BRAD</name>
<evidence type="ECO:0000313" key="2">
    <source>
        <dbReference type="EMBL" id="QUS38602.1"/>
    </source>
</evidence>
<evidence type="ECO:0000313" key="3">
    <source>
        <dbReference type="Proteomes" id="UP000682843"/>
    </source>
</evidence>
<dbReference type="EMBL" id="CP036498">
    <property type="protein sequence ID" value="QUS38602.1"/>
    <property type="molecule type" value="Genomic_DNA"/>
</dbReference>
<dbReference type="RefSeq" id="WP_211912138.1">
    <property type="nucleotide sequence ID" value="NZ_CP036498.1"/>
</dbReference>
<feature type="chain" id="PRO_5046208974" evidence="1">
    <location>
        <begin position="27"/>
        <end position="93"/>
    </location>
</feature>
<proteinExistence type="predicted"/>
<gene>
    <name evidence="2" type="ORF">RPMA_06945</name>
</gene>
<evidence type="ECO:0000256" key="1">
    <source>
        <dbReference type="SAM" id="SignalP"/>
    </source>
</evidence>
<feature type="signal peptide" evidence="1">
    <location>
        <begin position="1"/>
        <end position="26"/>
    </location>
</feature>
<dbReference type="Proteomes" id="UP000682843">
    <property type="component" value="Chromosome"/>
</dbReference>
<accession>A0ABX8A5U6</accession>